<dbReference type="Pfam" id="PF13732">
    <property type="entry name" value="DrrA1-3_C"/>
    <property type="match status" value="1"/>
</dbReference>
<accession>A0ABT0Z9P2</accession>
<comment type="caution">
    <text evidence="5">The sequence shown here is derived from an EMBL/GenBank/DDBJ whole genome shotgun (WGS) entry which is preliminary data.</text>
</comment>
<dbReference type="PROSITE" id="PS50893">
    <property type="entry name" value="ABC_TRANSPORTER_2"/>
    <property type="match status" value="1"/>
</dbReference>
<dbReference type="InterPro" id="IPR025302">
    <property type="entry name" value="DrrA1/2-like_C"/>
</dbReference>
<protein>
    <submittedName>
        <fullName evidence="5">ATP-binding cassette domain-containing protein</fullName>
    </submittedName>
</protein>
<evidence type="ECO:0000259" key="4">
    <source>
        <dbReference type="PROSITE" id="PS50893"/>
    </source>
</evidence>
<gene>
    <name evidence="5" type="ORF">NGF19_04070</name>
</gene>
<evidence type="ECO:0000256" key="2">
    <source>
        <dbReference type="ARBA" id="ARBA00022741"/>
    </source>
</evidence>
<proteinExistence type="predicted"/>
<dbReference type="Pfam" id="PF00005">
    <property type="entry name" value="ABC_tran"/>
    <property type="match status" value="1"/>
</dbReference>
<dbReference type="SMART" id="SM00382">
    <property type="entry name" value="AAA"/>
    <property type="match status" value="1"/>
</dbReference>
<evidence type="ECO:0000313" key="6">
    <source>
        <dbReference type="Proteomes" id="UP001523219"/>
    </source>
</evidence>
<keyword evidence="2" id="KW-0547">Nucleotide-binding</keyword>
<dbReference type="Proteomes" id="UP001523219">
    <property type="component" value="Unassembled WGS sequence"/>
</dbReference>
<sequence length="293" mass="31704">ARGNFSEIFGFLGPNGAGKTTTVRLLTTLLAPDGGTAKVAGYDVLSQPREVRRSIGYVSQYGGVNPATQVRANVLMQARLFGMSGGAARQRVDAMLELFGLEALAYRRVSSLSGGQARRLALAVGLVHAPKLLFLDEPTLGLDPRARADLWQEIRRLRERGHTVFLTSHYLDEVDSLCDLLAIIDQGRVVARGTPDELKRTLSPDVLRLRLSEGAVGTAESLLTRLPSVRSVRSEGPELRVYADDGERTLPAALRTLDAQGFVVDAVVLSRPSLDDVFLHHTGRSLDAGLGVR</sequence>
<dbReference type="PANTHER" id="PTHR43582:SF5">
    <property type="entry name" value="ABC TRANSPORTER"/>
    <property type="match status" value="1"/>
</dbReference>
<organism evidence="5 6">
    <name type="scientific">Streptomyces macrolidinus</name>
    <dbReference type="NCBI Taxonomy" id="2952607"/>
    <lineage>
        <taxon>Bacteria</taxon>
        <taxon>Bacillati</taxon>
        <taxon>Actinomycetota</taxon>
        <taxon>Actinomycetes</taxon>
        <taxon>Kitasatosporales</taxon>
        <taxon>Streptomycetaceae</taxon>
        <taxon>Streptomyces</taxon>
    </lineage>
</organism>
<feature type="non-terminal residue" evidence="5">
    <location>
        <position position="1"/>
    </location>
</feature>
<dbReference type="GO" id="GO:0005524">
    <property type="term" value="F:ATP binding"/>
    <property type="evidence" value="ECO:0007669"/>
    <property type="project" value="UniProtKB-KW"/>
</dbReference>
<dbReference type="InterPro" id="IPR027417">
    <property type="entry name" value="P-loop_NTPase"/>
</dbReference>
<dbReference type="InterPro" id="IPR017871">
    <property type="entry name" value="ABC_transporter-like_CS"/>
</dbReference>
<evidence type="ECO:0000313" key="5">
    <source>
        <dbReference type="EMBL" id="MCN9239972.1"/>
    </source>
</evidence>
<dbReference type="SUPFAM" id="SSF52540">
    <property type="entry name" value="P-loop containing nucleoside triphosphate hydrolases"/>
    <property type="match status" value="1"/>
</dbReference>
<name>A0ABT0Z9P2_9ACTN</name>
<dbReference type="InterPro" id="IPR003439">
    <property type="entry name" value="ABC_transporter-like_ATP-bd"/>
</dbReference>
<dbReference type="PANTHER" id="PTHR43582">
    <property type="entry name" value="LINEARMYCIN RESISTANCE ATP-BINDING PROTEIN LNRL"/>
    <property type="match status" value="1"/>
</dbReference>
<dbReference type="Gene3D" id="3.40.50.300">
    <property type="entry name" value="P-loop containing nucleotide triphosphate hydrolases"/>
    <property type="match status" value="1"/>
</dbReference>
<feature type="domain" description="ABC transporter" evidence="4">
    <location>
        <begin position="1"/>
        <end position="211"/>
    </location>
</feature>
<keyword evidence="1" id="KW-0813">Transport</keyword>
<dbReference type="RefSeq" id="WP_252422196.1">
    <property type="nucleotide sequence ID" value="NZ_JAMWMR010000002.1"/>
</dbReference>
<dbReference type="InterPro" id="IPR003593">
    <property type="entry name" value="AAA+_ATPase"/>
</dbReference>
<evidence type="ECO:0000256" key="1">
    <source>
        <dbReference type="ARBA" id="ARBA00022448"/>
    </source>
</evidence>
<dbReference type="PROSITE" id="PS00211">
    <property type="entry name" value="ABC_TRANSPORTER_1"/>
    <property type="match status" value="1"/>
</dbReference>
<keyword evidence="6" id="KW-1185">Reference proteome</keyword>
<keyword evidence="3 5" id="KW-0067">ATP-binding</keyword>
<reference evidence="5 6" key="1">
    <citation type="submission" date="2022-05" db="EMBL/GenBank/DDBJ databases">
        <title>Streptomyces sp. nov. RY43-2 isolated from soil of a peat swamp forest.</title>
        <authorList>
            <person name="Kanchanasin P."/>
            <person name="Tanasupawat S."/>
            <person name="Phongsopitanun W."/>
        </authorList>
    </citation>
    <scope>NUCLEOTIDE SEQUENCE [LARGE SCALE GENOMIC DNA]</scope>
    <source>
        <strain evidence="5 6">RY43-2</strain>
    </source>
</reference>
<dbReference type="EMBL" id="JAMWMR010000002">
    <property type="protein sequence ID" value="MCN9239972.1"/>
    <property type="molecule type" value="Genomic_DNA"/>
</dbReference>
<evidence type="ECO:0000256" key="3">
    <source>
        <dbReference type="ARBA" id="ARBA00022840"/>
    </source>
</evidence>